<dbReference type="InterPro" id="IPR015943">
    <property type="entry name" value="WD40/YVTN_repeat-like_dom_sf"/>
</dbReference>
<dbReference type="InterPro" id="IPR036278">
    <property type="entry name" value="Sialidase_sf"/>
</dbReference>
<sequence length="442" mass="47024">MKHSFVRSIALAALVVALVSGLLAGDRVAWQEPQVIASGGGHQGPWRMNESDFDYVDAPTAAIDASGTIAVVWVDQARKNLLFQRYSADGEAQMAEPVDVSRTPGVFSWLPRIALSDSRPDSVHVLWQEIIFSGGSHGGDILFARSDDGGRTFKEARNLSDDRAGAGKGRVTADFWHNGSLALAPGPDETLYAAWTDYEGDLWLSRSSDAGESFTAPRRVPGEDAAGPAFGPSLAVDAQGVVHVAWTLGERTDADVRVTRSEDGGETFAAPSSVHPGPGHVDAPQIAVDDEGTVHLVYGESVEGPMQRYRIKYARRARGEEAFTTPVDLSGRQLERFGSTGFPAIATGTDGHVYVSWEVFPAPGTRPNGLGFVYSIDRGETFSEPEVVPGSIDPDGGVNGSMQGLLGSKLAAGPDGQVLLVNSTFRSNDSSDVKLFRGAVNR</sequence>
<organism evidence="1 2">
    <name type="scientific">Alkalisalibacterium limincola</name>
    <dbReference type="NCBI Taxonomy" id="2699169"/>
    <lineage>
        <taxon>Bacteria</taxon>
        <taxon>Pseudomonadati</taxon>
        <taxon>Pseudomonadota</taxon>
        <taxon>Gammaproteobacteria</taxon>
        <taxon>Lysobacterales</taxon>
        <taxon>Lysobacteraceae</taxon>
        <taxon>Alkalisalibacterium</taxon>
    </lineage>
</organism>
<evidence type="ECO:0000313" key="2">
    <source>
        <dbReference type="Proteomes" id="UP000321248"/>
    </source>
</evidence>
<dbReference type="RefSeq" id="WP_147891347.1">
    <property type="nucleotide sequence ID" value="NZ_VRTS01000003.1"/>
</dbReference>
<dbReference type="Proteomes" id="UP000321248">
    <property type="component" value="Unassembled WGS sequence"/>
</dbReference>
<dbReference type="SUPFAM" id="SSF50939">
    <property type="entry name" value="Sialidases"/>
    <property type="match status" value="1"/>
</dbReference>
<dbReference type="EMBL" id="VRTS01000003">
    <property type="protein sequence ID" value="TXK64536.1"/>
    <property type="molecule type" value="Genomic_DNA"/>
</dbReference>
<comment type="caution">
    <text evidence="1">The sequence shown here is derived from an EMBL/GenBank/DDBJ whole genome shotgun (WGS) entry which is preliminary data.</text>
</comment>
<name>A0A5C8KTU0_9GAMM</name>
<dbReference type="OrthoDB" id="9764969at2"/>
<dbReference type="Gene3D" id="2.120.10.10">
    <property type="match status" value="1"/>
</dbReference>
<dbReference type="AlphaFoldDB" id="A0A5C8KTU0"/>
<dbReference type="CDD" id="cd15482">
    <property type="entry name" value="Sialidase_non-viral"/>
    <property type="match status" value="1"/>
</dbReference>
<protein>
    <submittedName>
        <fullName evidence="1">Exo-alpha-sialidase</fullName>
    </submittedName>
</protein>
<keyword evidence="2" id="KW-1185">Reference proteome</keyword>
<proteinExistence type="predicted"/>
<evidence type="ECO:0000313" key="1">
    <source>
        <dbReference type="EMBL" id="TXK64536.1"/>
    </source>
</evidence>
<accession>A0A5C8KTU0</accession>
<reference evidence="1 2" key="1">
    <citation type="submission" date="2019-08" db="EMBL/GenBank/DDBJ databases">
        <authorList>
            <person name="Karlyshev A.V."/>
        </authorList>
    </citation>
    <scope>NUCLEOTIDE SEQUENCE [LARGE SCALE GENOMIC DNA]</scope>
    <source>
        <strain evidence="1 2">Alg18-2.2</strain>
    </source>
</reference>
<gene>
    <name evidence="1" type="ORF">FU658_06570</name>
</gene>
<dbReference type="Gene3D" id="2.130.10.10">
    <property type="entry name" value="YVTN repeat-like/Quinoprotein amine dehydrogenase"/>
    <property type="match status" value="1"/>
</dbReference>